<keyword evidence="2" id="KW-1185">Reference proteome</keyword>
<dbReference type="EMBL" id="WTYT01000002">
    <property type="protein sequence ID" value="MXO65303.1"/>
    <property type="molecule type" value="Genomic_DNA"/>
</dbReference>
<dbReference type="OrthoDB" id="7605519at2"/>
<gene>
    <name evidence="1" type="ORF">GRI91_06015</name>
</gene>
<dbReference type="RefSeq" id="WP_160735713.1">
    <property type="nucleotide sequence ID" value="NZ_WTYT01000002.1"/>
</dbReference>
<evidence type="ECO:0000313" key="1">
    <source>
        <dbReference type="EMBL" id="MXO65303.1"/>
    </source>
</evidence>
<dbReference type="Proteomes" id="UP000438476">
    <property type="component" value="Unassembled WGS sequence"/>
</dbReference>
<organism evidence="1 2">
    <name type="scientific">Altericroceibacterium endophyticum</name>
    <dbReference type="NCBI Taxonomy" id="1808508"/>
    <lineage>
        <taxon>Bacteria</taxon>
        <taxon>Pseudomonadati</taxon>
        <taxon>Pseudomonadota</taxon>
        <taxon>Alphaproteobacteria</taxon>
        <taxon>Sphingomonadales</taxon>
        <taxon>Erythrobacteraceae</taxon>
        <taxon>Altericroceibacterium</taxon>
    </lineage>
</organism>
<accession>A0A6I4T5N3</accession>
<name>A0A6I4T5N3_9SPHN</name>
<comment type="caution">
    <text evidence="1">The sequence shown here is derived from an EMBL/GenBank/DDBJ whole genome shotgun (WGS) entry which is preliminary data.</text>
</comment>
<sequence length="232" mass="26025">MTKDEREQIELILDYEFGQALQRANKIANQVCARNSAAGCLQSGATIKEFLRLVREDLETLLDTLLSQLGAVSKERKAAIMLSVACDEHLDKLKHGEVHKIATVASGRGRKEPDPSAWDTTEGIFRQMRDALDTKLRIASYDFKAKALPQGSVTADVQPPVKNVGGKPRAEHWDRMWAEIAVQLWQGDLNPKTQADIEKAMLDWFAANKIKVGESTVRQKARLLWQRMGESE</sequence>
<evidence type="ECO:0000313" key="2">
    <source>
        <dbReference type="Proteomes" id="UP000438476"/>
    </source>
</evidence>
<dbReference type="AlphaFoldDB" id="A0A6I4T5N3"/>
<reference evidence="1 2" key="1">
    <citation type="submission" date="2019-12" db="EMBL/GenBank/DDBJ databases">
        <title>Genomic-based taxomic classification of the family Erythrobacteraceae.</title>
        <authorList>
            <person name="Xu L."/>
        </authorList>
    </citation>
    <scope>NUCLEOTIDE SEQUENCE [LARGE SCALE GENOMIC DNA]</scope>
    <source>
        <strain evidence="1 2">LMG 29518</strain>
    </source>
</reference>
<proteinExistence type="predicted"/>
<protein>
    <submittedName>
        <fullName evidence="1">Uncharacterized protein</fullName>
    </submittedName>
</protein>